<accession>A0A9P5UBP3</accession>
<protein>
    <submittedName>
        <fullName evidence="2">Uncharacterized protein</fullName>
    </submittedName>
</protein>
<feature type="compositionally biased region" description="Low complexity" evidence="1">
    <location>
        <begin position="18"/>
        <end position="32"/>
    </location>
</feature>
<sequence length="378" mass="40340">MPKVVKGQRSFHSDDSSGHSSPSSPSDVSPSSYNPITFPAPDDEPESPTSSKHHRPSLLKTVIKRNSMMGLRTFSYKTEEDSDEATSPTSTKGKGGKEHGHGIHLPSIHLPHPHLHFSSHNHSSHSSQSSDESLEAVPVEHAPLPPLAHTDIFPTPKRRISLPSFHFRRHSSKHEEPMKTLSYMVPFSFAASAVGRGVSAAGPDAALPEGSVHSLNDVDDVARSPSSSMDTDLHVEYVGPPGLPAVTEVSVPIAEKPAPPTLSPIQIPQTPIPVTTLPPIQIPIPKPAVLAGPTPPSDIPDIPDVPSPVISLPAPLNPSSHPTHPTHSTESLSPPIGLSHPHSLSPSSNRKQFWASWQRTLGISTCRAHASRSARSCS</sequence>
<name>A0A9P5UBP3_9AGAR</name>
<reference evidence="2" key="1">
    <citation type="submission" date="2020-11" db="EMBL/GenBank/DDBJ databases">
        <authorList>
            <consortium name="DOE Joint Genome Institute"/>
            <person name="Ahrendt S."/>
            <person name="Riley R."/>
            <person name="Andreopoulos W."/>
            <person name="Labutti K."/>
            <person name="Pangilinan J."/>
            <person name="Ruiz-Duenas F.J."/>
            <person name="Barrasa J.M."/>
            <person name="Sanchez-Garcia M."/>
            <person name="Camarero S."/>
            <person name="Miyauchi S."/>
            <person name="Serrano A."/>
            <person name="Linde D."/>
            <person name="Babiker R."/>
            <person name="Drula E."/>
            <person name="Ayuso-Fernandez I."/>
            <person name="Pacheco R."/>
            <person name="Padilla G."/>
            <person name="Ferreira P."/>
            <person name="Barriuso J."/>
            <person name="Kellner H."/>
            <person name="Castanera R."/>
            <person name="Alfaro M."/>
            <person name="Ramirez L."/>
            <person name="Pisabarro A.G."/>
            <person name="Kuo A."/>
            <person name="Tritt A."/>
            <person name="Lipzen A."/>
            <person name="He G."/>
            <person name="Yan M."/>
            <person name="Ng V."/>
            <person name="Cullen D."/>
            <person name="Martin F."/>
            <person name="Rosso M.-N."/>
            <person name="Henrissat B."/>
            <person name="Hibbett D."/>
            <person name="Martinez A.T."/>
            <person name="Grigoriev I.V."/>
        </authorList>
    </citation>
    <scope>NUCLEOTIDE SEQUENCE</scope>
    <source>
        <strain evidence="2">AH 40177</strain>
    </source>
</reference>
<evidence type="ECO:0000256" key="1">
    <source>
        <dbReference type="SAM" id="MobiDB-lite"/>
    </source>
</evidence>
<dbReference type="AlphaFoldDB" id="A0A9P5UBP3"/>
<feature type="compositionally biased region" description="Basic residues" evidence="1">
    <location>
        <begin position="111"/>
        <end position="123"/>
    </location>
</feature>
<feature type="region of interest" description="Disordered" evidence="1">
    <location>
        <begin position="1"/>
        <end position="137"/>
    </location>
</feature>
<evidence type="ECO:0000313" key="3">
    <source>
        <dbReference type="Proteomes" id="UP000772434"/>
    </source>
</evidence>
<feature type="region of interest" description="Disordered" evidence="1">
    <location>
        <begin position="313"/>
        <end position="348"/>
    </location>
</feature>
<gene>
    <name evidence="2" type="ORF">BDP27DRAFT_318892</name>
</gene>
<dbReference type="Proteomes" id="UP000772434">
    <property type="component" value="Unassembled WGS sequence"/>
</dbReference>
<feature type="compositionally biased region" description="Low complexity" evidence="1">
    <location>
        <begin position="318"/>
        <end position="348"/>
    </location>
</feature>
<dbReference type="EMBL" id="JADNRY010000019">
    <property type="protein sequence ID" value="KAF9073294.1"/>
    <property type="molecule type" value="Genomic_DNA"/>
</dbReference>
<organism evidence="2 3">
    <name type="scientific">Rhodocollybia butyracea</name>
    <dbReference type="NCBI Taxonomy" id="206335"/>
    <lineage>
        <taxon>Eukaryota</taxon>
        <taxon>Fungi</taxon>
        <taxon>Dikarya</taxon>
        <taxon>Basidiomycota</taxon>
        <taxon>Agaricomycotina</taxon>
        <taxon>Agaricomycetes</taxon>
        <taxon>Agaricomycetidae</taxon>
        <taxon>Agaricales</taxon>
        <taxon>Marasmiineae</taxon>
        <taxon>Omphalotaceae</taxon>
        <taxon>Rhodocollybia</taxon>
    </lineage>
</organism>
<proteinExistence type="predicted"/>
<comment type="caution">
    <text evidence="2">The sequence shown here is derived from an EMBL/GenBank/DDBJ whole genome shotgun (WGS) entry which is preliminary data.</text>
</comment>
<evidence type="ECO:0000313" key="2">
    <source>
        <dbReference type="EMBL" id="KAF9073294.1"/>
    </source>
</evidence>
<keyword evidence="3" id="KW-1185">Reference proteome</keyword>